<dbReference type="InterPro" id="IPR004027">
    <property type="entry name" value="SEC_C_motif"/>
</dbReference>
<dbReference type="PANTHER" id="PTHR33747:SF1">
    <property type="entry name" value="ADENYLATE CYCLASE-ASSOCIATED CAP C-TERMINAL DOMAIN-CONTAINING PROTEIN"/>
    <property type="match status" value="1"/>
</dbReference>
<dbReference type="SUPFAM" id="SSF103642">
    <property type="entry name" value="Sec-C motif"/>
    <property type="match status" value="1"/>
</dbReference>
<dbReference type="NCBIfam" id="NF004088">
    <property type="entry name" value="PRK05590.1"/>
    <property type="match status" value="1"/>
</dbReference>
<proteinExistence type="predicted"/>
<name>A0A930DTB8_9FIRM</name>
<sequence>MATLLENWRNAAYGNGMNKTDQEALWQKYFTLEKGFYEKVLSDPKKVYEGSVKELAEQFGIEEFIFVGILDGIDDSLAGFHNPIDSMESDTKVKIQVDPEKLYYNMVEAKASWLYDLPQWNDILTEERRKELYKEQKKSGTVRREGKKLYPNDLCHCGSGKKYKKCCMRKDEEREKELSANE</sequence>
<dbReference type="Proteomes" id="UP000709351">
    <property type="component" value="Unassembled WGS sequence"/>
</dbReference>
<comment type="caution">
    <text evidence="1">The sequence shown here is derived from an EMBL/GenBank/DDBJ whole genome shotgun (WGS) entry which is preliminary data.</text>
</comment>
<evidence type="ECO:0000313" key="2">
    <source>
        <dbReference type="Proteomes" id="UP000709351"/>
    </source>
</evidence>
<evidence type="ECO:0000313" key="1">
    <source>
        <dbReference type="EMBL" id="MBF1284230.1"/>
    </source>
</evidence>
<dbReference type="Gene3D" id="3.10.450.50">
    <property type="match status" value="1"/>
</dbReference>
<dbReference type="PANTHER" id="PTHR33747">
    <property type="entry name" value="UPF0225 PROTEIN SCO1677"/>
    <property type="match status" value="1"/>
</dbReference>
<accession>A0A930DTB8</accession>
<organism evidence="1 2">
    <name type="scientific">Oribacterium parvum</name>
    <dbReference type="NCBI Taxonomy" id="1501329"/>
    <lineage>
        <taxon>Bacteria</taxon>
        <taxon>Bacillati</taxon>
        <taxon>Bacillota</taxon>
        <taxon>Clostridia</taxon>
        <taxon>Lachnospirales</taxon>
        <taxon>Lachnospiraceae</taxon>
        <taxon>Oribacterium</taxon>
    </lineage>
</organism>
<dbReference type="EMBL" id="JABZRD010000421">
    <property type="protein sequence ID" value="MBF1284230.1"/>
    <property type="molecule type" value="Genomic_DNA"/>
</dbReference>
<protein>
    <submittedName>
        <fullName evidence="1">SEC-C domain-containing protein</fullName>
    </submittedName>
</protein>
<dbReference type="AlphaFoldDB" id="A0A930DTB8"/>
<reference evidence="1" key="1">
    <citation type="submission" date="2020-04" db="EMBL/GenBank/DDBJ databases">
        <title>Deep metagenomics examines the oral microbiome during advanced dental caries in children, revealing novel taxa and co-occurrences with host molecules.</title>
        <authorList>
            <person name="Baker J.L."/>
            <person name="Morton J.T."/>
            <person name="Dinis M."/>
            <person name="Alvarez R."/>
            <person name="Tran N.C."/>
            <person name="Knight R."/>
            <person name="Edlund A."/>
        </authorList>
    </citation>
    <scope>NUCLEOTIDE SEQUENCE</scope>
    <source>
        <strain evidence="1">JCVI_24_bin.2</strain>
    </source>
</reference>
<gene>
    <name evidence="1" type="ORF">HXM93_06850</name>
</gene>
<dbReference type="Pfam" id="PF02810">
    <property type="entry name" value="SEC-C"/>
    <property type="match status" value="1"/>
</dbReference>